<accession>A0ACB9ALH3</accession>
<dbReference type="Proteomes" id="UP001055811">
    <property type="component" value="Linkage Group LG07"/>
</dbReference>
<comment type="caution">
    <text evidence="1">The sequence shown here is derived from an EMBL/GenBank/DDBJ whole genome shotgun (WGS) entry which is preliminary data.</text>
</comment>
<dbReference type="EMBL" id="CM042015">
    <property type="protein sequence ID" value="KAI3710223.1"/>
    <property type="molecule type" value="Genomic_DNA"/>
</dbReference>
<proteinExistence type="predicted"/>
<name>A0ACB9ALH3_CICIN</name>
<evidence type="ECO:0000313" key="2">
    <source>
        <dbReference type="Proteomes" id="UP001055811"/>
    </source>
</evidence>
<evidence type="ECO:0000313" key="1">
    <source>
        <dbReference type="EMBL" id="KAI3710223.1"/>
    </source>
</evidence>
<organism evidence="1 2">
    <name type="scientific">Cichorium intybus</name>
    <name type="common">Chicory</name>
    <dbReference type="NCBI Taxonomy" id="13427"/>
    <lineage>
        <taxon>Eukaryota</taxon>
        <taxon>Viridiplantae</taxon>
        <taxon>Streptophyta</taxon>
        <taxon>Embryophyta</taxon>
        <taxon>Tracheophyta</taxon>
        <taxon>Spermatophyta</taxon>
        <taxon>Magnoliopsida</taxon>
        <taxon>eudicotyledons</taxon>
        <taxon>Gunneridae</taxon>
        <taxon>Pentapetalae</taxon>
        <taxon>asterids</taxon>
        <taxon>campanulids</taxon>
        <taxon>Asterales</taxon>
        <taxon>Asteraceae</taxon>
        <taxon>Cichorioideae</taxon>
        <taxon>Cichorieae</taxon>
        <taxon>Cichoriinae</taxon>
        <taxon>Cichorium</taxon>
    </lineage>
</organism>
<protein>
    <submittedName>
        <fullName evidence="1">Uncharacterized protein</fullName>
    </submittedName>
</protein>
<gene>
    <name evidence="1" type="ORF">L2E82_39998</name>
</gene>
<reference evidence="1 2" key="2">
    <citation type="journal article" date="2022" name="Mol. Ecol. Resour.">
        <title>The genomes of chicory, endive, great burdock and yacon provide insights into Asteraceae paleo-polyploidization history and plant inulin production.</title>
        <authorList>
            <person name="Fan W."/>
            <person name="Wang S."/>
            <person name="Wang H."/>
            <person name="Wang A."/>
            <person name="Jiang F."/>
            <person name="Liu H."/>
            <person name="Zhao H."/>
            <person name="Xu D."/>
            <person name="Zhang Y."/>
        </authorList>
    </citation>
    <scope>NUCLEOTIDE SEQUENCE [LARGE SCALE GENOMIC DNA]</scope>
    <source>
        <strain evidence="2">cv. Punajuju</strain>
        <tissue evidence="1">Leaves</tissue>
    </source>
</reference>
<keyword evidence="2" id="KW-1185">Reference proteome</keyword>
<sequence>MQTTFPYQTTGDAETPNAITGNDSIWVGELVAENSVMVFGRRGCCMCHVVKLLLLGLGVNPTISAVEEGDVAAVIGQLSKITGEDDGTLIEFPVVYVGGKLFGGLERLIATHITGELVPMLKEANALWL</sequence>
<reference evidence="2" key="1">
    <citation type="journal article" date="2022" name="Mol. Ecol. Resour.">
        <title>The genomes of chicory, endive, great burdock and yacon provide insights into Asteraceae palaeo-polyploidization history and plant inulin production.</title>
        <authorList>
            <person name="Fan W."/>
            <person name="Wang S."/>
            <person name="Wang H."/>
            <person name="Wang A."/>
            <person name="Jiang F."/>
            <person name="Liu H."/>
            <person name="Zhao H."/>
            <person name="Xu D."/>
            <person name="Zhang Y."/>
        </authorList>
    </citation>
    <scope>NUCLEOTIDE SEQUENCE [LARGE SCALE GENOMIC DNA]</scope>
    <source>
        <strain evidence="2">cv. Punajuju</strain>
    </source>
</reference>